<dbReference type="GO" id="GO:0016020">
    <property type="term" value="C:membrane"/>
    <property type="evidence" value="ECO:0007669"/>
    <property type="project" value="UniProtKB-SubCell"/>
</dbReference>
<feature type="transmembrane region" description="Helical" evidence="6">
    <location>
        <begin position="295"/>
        <end position="313"/>
    </location>
</feature>
<evidence type="ECO:0000256" key="3">
    <source>
        <dbReference type="ARBA" id="ARBA00022692"/>
    </source>
</evidence>
<reference evidence="8 9" key="1">
    <citation type="submission" date="2017-07" db="EMBL/GenBank/DDBJ databases">
        <title>Draft whole genome sequences of clinical Proprionibacteriaceae strains.</title>
        <authorList>
            <person name="Bernier A.-M."/>
            <person name="Bernard K."/>
            <person name="Domingo M.-C."/>
        </authorList>
    </citation>
    <scope>NUCLEOTIDE SEQUENCE [LARGE SCALE GENOMIC DNA]</scope>
    <source>
        <strain evidence="8 9">NML 030167</strain>
    </source>
</reference>
<feature type="transmembrane region" description="Helical" evidence="6">
    <location>
        <begin position="34"/>
        <end position="51"/>
    </location>
</feature>
<evidence type="ECO:0000256" key="5">
    <source>
        <dbReference type="ARBA" id="ARBA00023136"/>
    </source>
</evidence>
<evidence type="ECO:0000259" key="7">
    <source>
        <dbReference type="Pfam" id="PF00892"/>
    </source>
</evidence>
<dbReference type="PANTHER" id="PTHR32322">
    <property type="entry name" value="INNER MEMBRANE TRANSPORTER"/>
    <property type="match status" value="1"/>
</dbReference>
<dbReference type="SUPFAM" id="SSF103481">
    <property type="entry name" value="Multidrug resistance efflux transporter EmrE"/>
    <property type="match status" value="2"/>
</dbReference>
<comment type="similarity">
    <text evidence="2">Belongs to the EamA transporter family.</text>
</comment>
<dbReference type="Pfam" id="PF00892">
    <property type="entry name" value="EamA"/>
    <property type="match status" value="2"/>
</dbReference>
<dbReference type="InterPro" id="IPR050638">
    <property type="entry name" value="AA-Vitamin_Transporters"/>
</dbReference>
<dbReference type="AlphaFoldDB" id="A0A255FYK1"/>
<feature type="domain" description="EamA" evidence="7">
    <location>
        <begin position="36"/>
        <end position="166"/>
    </location>
</feature>
<organism evidence="8 9">
    <name type="scientific">Enemella evansiae</name>
    <dbReference type="NCBI Taxonomy" id="2016499"/>
    <lineage>
        <taxon>Bacteria</taxon>
        <taxon>Bacillati</taxon>
        <taxon>Actinomycetota</taxon>
        <taxon>Actinomycetes</taxon>
        <taxon>Propionibacteriales</taxon>
        <taxon>Propionibacteriaceae</taxon>
        <taxon>Enemella</taxon>
    </lineage>
</organism>
<protein>
    <submittedName>
        <fullName evidence="8">EamA family transporter</fullName>
    </submittedName>
</protein>
<dbReference type="InterPro" id="IPR037185">
    <property type="entry name" value="EmrE-like"/>
</dbReference>
<feature type="transmembrane region" description="Helical" evidence="6">
    <location>
        <begin position="213"/>
        <end position="234"/>
    </location>
</feature>
<evidence type="ECO:0000313" key="8">
    <source>
        <dbReference type="EMBL" id="OYO08759.1"/>
    </source>
</evidence>
<dbReference type="InterPro" id="IPR000620">
    <property type="entry name" value="EamA_dom"/>
</dbReference>
<feature type="transmembrane region" description="Helical" evidence="6">
    <location>
        <begin position="181"/>
        <end position="201"/>
    </location>
</feature>
<evidence type="ECO:0000313" key="9">
    <source>
        <dbReference type="Proteomes" id="UP000215896"/>
    </source>
</evidence>
<feature type="transmembrane region" description="Helical" evidence="6">
    <location>
        <begin position="151"/>
        <end position="169"/>
    </location>
</feature>
<sequence>MHDQAAFLALVAGLGRYQTQRVPHSSTSRTPDRTWLVALAAAMWGFSGLLRSPLSKEYASTSIVLGEHVLLVLLTSPLLIGALRAWWRASLRARIATLVIGAGSSALATVMFTLAFRYGDPITPQVLQKLQPLIAITFAALLLGERLRPKFWLFLAPAVAGAWLLAFPNPLSVGVKSLTPALLGLGSAALWALGTVLGRLASTELKFFQVTALRFFFGMLTLLIVALGTGAPLVLPVSTWPRLLSLALVPGLLALVLYYYGLRSTPAARATLAELAFPLTAAAVGVFIQHASLSATQWVGFVVVLATVVALAWHEHRSRVPAVAPASSPRQPDRVPADTR</sequence>
<dbReference type="EMBL" id="NMVO01000018">
    <property type="protein sequence ID" value="OYO08759.1"/>
    <property type="molecule type" value="Genomic_DNA"/>
</dbReference>
<evidence type="ECO:0000256" key="2">
    <source>
        <dbReference type="ARBA" id="ARBA00007362"/>
    </source>
</evidence>
<feature type="transmembrane region" description="Helical" evidence="6">
    <location>
        <begin position="126"/>
        <end position="144"/>
    </location>
</feature>
<feature type="domain" description="EamA" evidence="7">
    <location>
        <begin position="181"/>
        <end position="311"/>
    </location>
</feature>
<keyword evidence="4 6" id="KW-1133">Transmembrane helix</keyword>
<evidence type="ECO:0000256" key="1">
    <source>
        <dbReference type="ARBA" id="ARBA00004141"/>
    </source>
</evidence>
<dbReference type="OrthoDB" id="5242975at2"/>
<name>A0A255FYK1_9ACTN</name>
<gene>
    <name evidence="8" type="ORF">CGZ94_19835</name>
</gene>
<feature type="transmembrane region" description="Helical" evidence="6">
    <location>
        <begin position="95"/>
        <end position="114"/>
    </location>
</feature>
<evidence type="ECO:0000256" key="6">
    <source>
        <dbReference type="SAM" id="Phobius"/>
    </source>
</evidence>
<keyword evidence="9" id="KW-1185">Reference proteome</keyword>
<accession>A0A255FYK1</accession>
<proteinExistence type="inferred from homology"/>
<keyword evidence="5 6" id="KW-0472">Membrane</keyword>
<comment type="caution">
    <text evidence="8">The sequence shown here is derived from an EMBL/GenBank/DDBJ whole genome shotgun (WGS) entry which is preliminary data.</text>
</comment>
<dbReference type="PANTHER" id="PTHR32322:SF2">
    <property type="entry name" value="EAMA DOMAIN-CONTAINING PROTEIN"/>
    <property type="match status" value="1"/>
</dbReference>
<dbReference type="Proteomes" id="UP000215896">
    <property type="component" value="Unassembled WGS sequence"/>
</dbReference>
<keyword evidence="3 6" id="KW-0812">Transmembrane</keyword>
<comment type="subcellular location">
    <subcellularLocation>
        <location evidence="1">Membrane</location>
        <topology evidence="1">Multi-pass membrane protein</topology>
    </subcellularLocation>
</comment>
<feature type="transmembrane region" description="Helical" evidence="6">
    <location>
        <begin position="240"/>
        <end position="260"/>
    </location>
</feature>
<feature type="transmembrane region" description="Helical" evidence="6">
    <location>
        <begin position="63"/>
        <end position="83"/>
    </location>
</feature>
<evidence type="ECO:0000256" key="4">
    <source>
        <dbReference type="ARBA" id="ARBA00022989"/>
    </source>
</evidence>
<feature type="transmembrane region" description="Helical" evidence="6">
    <location>
        <begin position="272"/>
        <end position="289"/>
    </location>
</feature>